<dbReference type="OrthoDB" id="6505317at2759"/>
<keyword evidence="5" id="KW-1185">Reference proteome</keyword>
<keyword evidence="2" id="KW-1133">Transmembrane helix</keyword>
<feature type="chain" id="PRO_5039933997" evidence="3">
    <location>
        <begin position="21"/>
        <end position="266"/>
    </location>
</feature>
<evidence type="ECO:0000256" key="1">
    <source>
        <dbReference type="SAM" id="MobiDB-lite"/>
    </source>
</evidence>
<dbReference type="OMA" id="DYPVSVM"/>
<keyword evidence="2" id="KW-0812">Transmembrane</keyword>
<protein>
    <submittedName>
        <fullName evidence="4">Uncharacterized protein</fullName>
    </submittedName>
</protein>
<proteinExistence type="predicted"/>
<feature type="transmembrane region" description="Helical" evidence="2">
    <location>
        <begin position="38"/>
        <end position="61"/>
    </location>
</feature>
<accession>A0A9J6GFL4</accession>
<dbReference type="EMBL" id="JABSTR010000006">
    <property type="protein sequence ID" value="KAH9373987.1"/>
    <property type="molecule type" value="Genomic_DNA"/>
</dbReference>
<keyword evidence="3" id="KW-0732">Signal</keyword>
<dbReference type="AlphaFoldDB" id="A0A9J6GFL4"/>
<keyword evidence="2" id="KW-0472">Membrane</keyword>
<feature type="region of interest" description="Disordered" evidence="1">
    <location>
        <begin position="181"/>
        <end position="209"/>
    </location>
</feature>
<dbReference type="Proteomes" id="UP000821853">
    <property type="component" value="Chromosome 4"/>
</dbReference>
<evidence type="ECO:0000256" key="3">
    <source>
        <dbReference type="SAM" id="SignalP"/>
    </source>
</evidence>
<comment type="caution">
    <text evidence="4">The sequence shown here is derived from an EMBL/GenBank/DDBJ whole genome shotgun (WGS) entry which is preliminary data.</text>
</comment>
<name>A0A9J6GFL4_HAELO</name>
<organism evidence="4 5">
    <name type="scientific">Haemaphysalis longicornis</name>
    <name type="common">Bush tick</name>
    <dbReference type="NCBI Taxonomy" id="44386"/>
    <lineage>
        <taxon>Eukaryota</taxon>
        <taxon>Metazoa</taxon>
        <taxon>Ecdysozoa</taxon>
        <taxon>Arthropoda</taxon>
        <taxon>Chelicerata</taxon>
        <taxon>Arachnida</taxon>
        <taxon>Acari</taxon>
        <taxon>Parasitiformes</taxon>
        <taxon>Ixodida</taxon>
        <taxon>Ixodoidea</taxon>
        <taxon>Ixodidae</taxon>
        <taxon>Haemaphysalinae</taxon>
        <taxon>Haemaphysalis</taxon>
    </lineage>
</organism>
<feature type="transmembrane region" description="Helical" evidence="2">
    <location>
        <begin position="73"/>
        <end position="94"/>
    </location>
</feature>
<evidence type="ECO:0000313" key="4">
    <source>
        <dbReference type="EMBL" id="KAH9373987.1"/>
    </source>
</evidence>
<sequence length="266" mass="27483">MKALLALLLLLLDATSSASASATSNDVDDVAVAESSKAFSLLLPAVALPYAIALVAIVVPLAKAFVAHALKLLNLPFEGMVALYLVLYAALFTFPQLASLLTATSVFTARAASGEGPAAAPAAAAHQFPMSGTLLDWMRNFVPGSWADVMSVALPALTKSLTTPPYTTLPDEVTTVTEATSPVATAQSTSTTTSTTPPTTTATKGSSTTSNVIEEGLESPTVQGHRVVLPEIASSSPRCSSFKVCESVSRLVKDYPVSAMLMSYLG</sequence>
<evidence type="ECO:0000256" key="2">
    <source>
        <dbReference type="SAM" id="Phobius"/>
    </source>
</evidence>
<reference evidence="4 5" key="1">
    <citation type="journal article" date="2020" name="Cell">
        <title>Large-Scale Comparative Analyses of Tick Genomes Elucidate Their Genetic Diversity and Vector Capacities.</title>
        <authorList>
            <consortium name="Tick Genome and Microbiome Consortium (TIGMIC)"/>
            <person name="Jia N."/>
            <person name="Wang J."/>
            <person name="Shi W."/>
            <person name="Du L."/>
            <person name="Sun Y."/>
            <person name="Zhan W."/>
            <person name="Jiang J.F."/>
            <person name="Wang Q."/>
            <person name="Zhang B."/>
            <person name="Ji P."/>
            <person name="Bell-Sakyi L."/>
            <person name="Cui X.M."/>
            <person name="Yuan T.T."/>
            <person name="Jiang B.G."/>
            <person name="Yang W.F."/>
            <person name="Lam T.T."/>
            <person name="Chang Q.C."/>
            <person name="Ding S.J."/>
            <person name="Wang X.J."/>
            <person name="Zhu J.G."/>
            <person name="Ruan X.D."/>
            <person name="Zhao L."/>
            <person name="Wei J.T."/>
            <person name="Ye R.Z."/>
            <person name="Que T.C."/>
            <person name="Du C.H."/>
            <person name="Zhou Y.H."/>
            <person name="Cheng J.X."/>
            <person name="Dai P.F."/>
            <person name="Guo W.B."/>
            <person name="Han X.H."/>
            <person name="Huang E.J."/>
            <person name="Li L.F."/>
            <person name="Wei W."/>
            <person name="Gao Y.C."/>
            <person name="Liu J.Z."/>
            <person name="Shao H.Z."/>
            <person name="Wang X."/>
            <person name="Wang C.C."/>
            <person name="Yang T.C."/>
            <person name="Huo Q.B."/>
            <person name="Li W."/>
            <person name="Chen H.Y."/>
            <person name="Chen S.E."/>
            <person name="Zhou L.G."/>
            <person name="Ni X.B."/>
            <person name="Tian J.H."/>
            <person name="Sheng Y."/>
            <person name="Liu T."/>
            <person name="Pan Y.S."/>
            <person name="Xia L.Y."/>
            <person name="Li J."/>
            <person name="Zhao F."/>
            <person name="Cao W.C."/>
        </authorList>
    </citation>
    <scope>NUCLEOTIDE SEQUENCE [LARGE SCALE GENOMIC DNA]</scope>
    <source>
        <strain evidence="4">HaeL-2018</strain>
    </source>
</reference>
<feature type="signal peptide" evidence="3">
    <location>
        <begin position="1"/>
        <end position="20"/>
    </location>
</feature>
<gene>
    <name evidence="4" type="ORF">HPB48_003981</name>
</gene>
<evidence type="ECO:0000313" key="5">
    <source>
        <dbReference type="Proteomes" id="UP000821853"/>
    </source>
</evidence>
<dbReference type="VEuPathDB" id="VectorBase:HLOH_055462"/>